<dbReference type="EMBL" id="MU157867">
    <property type="protein sequence ID" value="KAF9526776.1"/>
    <property type="molecule type" value="Genomic_DNA"/>
</dbReference>
<comment type="caution">
    <text evidence="2">The sequence shown here is derived from an EMBL/GenBank/DDBJ whole genome shotgun (WGS) entry which is preliminary data.</text>
</comment>
<feature type="region of interest" description="Disordered" evidence="1">
    <location>
        <begin position="18"/>
        <end position="40"/>
    </location>
</feature>
<dbReference type="Pfam" id="PF18759">
    <property type="entry name" value="Plavaka"/>
    <property type="match status" value="1"/>
</dbReference>
<gene>
    <name evidence="2" type="ORF">CPB83DRAFT_870277</name>
</gene>
<feature type="compositionally biased region" description="Acidic residues" evidence="1">
    <location>
        <begin position="605"/>
        <end position="620"/>
    </location>
</feature>
<evidence type="ECO:0000256" key="1">
    <source>
        <dbReference type="SAM" id="MobiDB-lite"/>
    </source>
</evidence>
<protein>
    <submittedName>
        <fullName evidence="2">Uncharacterized protein</fullName>
    </submittedName>
</protein>
<reference evidence="2" key="1">
    <citation type="submission" date="2020-11" db="EMBL/GenBank/DDBJ databases">
        <authorList>
            <consortium name="DOE Joint Genome Institute"/>
            <person name="Ahrendt S."/>
            <person name="Riley R."/>
            <person name="Andreopoulos W."/>
            <person name="Labutti K."/>
            <person name="Pangilinan J."/>
            <person name="Ruiz-Duenas F.J."/>
            <person name="Barrasa J.M."/>
            <person name="Sanchez-Garcia M."/>
            <person name="Camarero S."/>
            <person name="Miyauchi S."/>
            <person name="Serrano A."/>
            <person name="Linde D."/>
            <person name="Babiker R."/>
            <person name="Drula E."/>
            <person name="Ayuso-Fernandez I."/>
            <person name="Pacheco R."/>
            <person name="Padilla G."/>
            <person name="Ferreira P."/>
            <person name="Barriuso J."/>
            <person name="Kellner H."/>
            <person name="Castanera R."/>
            <person name="Alfaro M."/>
            <person name="Ramirez L."/>
            <person name="Pisabarro A.G."/>
            <person name="Kuo A."/>
            <person name="Tritt A."/>
            <person name="Lipzen A."/>
            <person name="He G."/>
            <person name="Yan M."/>
            <person name="Ng V."/>
            <person name="Cullen D."/>
            <person name="Martin F."/>
            <person name="Rosso M.-N."/>
            <person name="Henrissat B."/>
            <person name="Hibbett D."/>
            <person name="Martinez A.T."/>
            <person name="Grigoriev I.V."/>
        </authorList>
    </citation>
    <scope>NUCLEOTIDE SEQUENCE</scope>
    <source>
        <strain evidence="2">CBS 506.95</strain>
    </source>
</reference>
<proteinExistence type="predicted"/>
<organism evidence="2 3">
    <name type="scientific">Crepidotus variabilis</name>
    <dbReference type="NCBI Taxonomy" id="179855"/>
    <lineage>
        <taxon>Eukaryota</taxon>
        <taxon>Fungi</taxon>
        <taxon>Dikarya</taxon>
        <taxon>Basidiomycota</taxon>
        <taxon>Agaricomycotina</taxon>
        <taxon>Agaricomycetes</taxon>
        <taxon>Agaricomycetidae</taxon>
        <taxon>Agaricales</taxon>
        <taxon>Agaricineae</taxon>
        <taxon>Crepidotaceae</taxon>
        <taxon>Crepidotus</taxon>
    </lineage>
</organism>
<dbReference type="AlphaFoldDB" id="A0A9P6ECV7"/>
<name>A0A9P6ECV7_9AGAR</name>
<evidence type="ECO:0000313" key="3">
    <source>
        <dbReference type="Proteomes" id="UP000807306"/>
    </source>
</evidence>
<dbReference type="OrthoDB" id="3199698at2759"/>
<dbReference type="Proteomes" id="UP000807306">
    <property type="component" value="Unassembled WGS sequence"/>
</dbReference>
<feature type="region of interest" description="Disordered" evidence="1">
    <location>
        <begin position="601"/>
        <end position="625"/>
    </location>
</feature>
<sequence>MASSSRIWKQCFLFSEPSHSNSATFNPPNRTANDPASKSPWQPFEGRLEYNWVHHYYVKLEASAEQINTGLDLWQASILKEKAANPTRVPWKLADEVHQTLDQIKSGHAPWRTHKFRYTGPRSENPPQWMLVEYDLNFRDILKVVEEQLSSSEFDGVIDYSTYEEFTPNGERVYTNIMSGEWACQQADKIAEDRATHGSMFVPLLSGSDKTTVSVATGHQEYHPFCTSLGNITNTARRAQRNGVVPVAFLPIPKATKAQRKKDVYQRFCQQLYHACLEFIFRPLRQYMSSPKTVKCPDGQYQRAIFGLVPYIADYPEQVYLSGVVSGWCPKCDAPPDNLDEPNSRFCTHEKTDYLLSKFDPGILWDSFGICSDVISFTYFYPCADIHKLLTPDLLHQLIKGVFKDHLVTWVGEYLHHRIASVPAFPGLRRFPDGQDFNQWTDDSKALMKVYLAAIAGHVPSKVVQCISAFIDASTDIQRLKLSIDKFHELRSAFIELGVRASILLPRQHALSHYVLSIILFGAPNGYCSLITESKHIRAVKETWRQSSRFKALLQMLKILLRLEKMDALRQRLTNLGLLRGSTSSFVLRANHLPLEDSKVHSNILEEETTNPEDDAENDDGGPANISPDESLFEVKLAKRNSAYTKLPELPYALWRFLYYLQHDDVDRLPDLHECPLFDGRIHVRHSAMATFYAPSDLCGTANPSYHGHSQYDTVFVVTDGSKEGIDGLEVARVKLFFAFEYKGKVFEFALINWYRNLDTGMWMAELETDNKGRPTFEVIEVESMVNCKIAEKKIC</sequence>
<evidence type="ECO:0000313" key="2">
    <source>
        <dbReference type="EMBL" id="KAF9526776.1"/>
    </source>
</evidence>
<dbReference type="InterPro" id="IPR041078">
    <property type="entry name" value="Plavaka"/>
</dbReference>
<accession>A0A9P6ECV7</accession>
<keyword evidence="3" id="KW-1185">Reference proteome</keyword>